<dbReference type="Proteomes" id="UP000824120">
    <property type="component" value="Chromosome 5"/>
</dbReference>
<accession>A0A9J5Z1G0</accession>
<name>A0A9J5Z1G0_SOLCO</name>
<comment type="caution">
    <text evidence="1">The sequence shown here is derived from an EMBL/GenBank/DDBJ whole genome shotgun (WGS) entry which is preliminary data.</text>
</comment>
<proteinExistence type="predicted"/>
<keyword evidence="2" id="KW-1185">Reference proteome</keyword>
<sequence>MSFWYDNWRKLGPLYKINHTDEVFPNIKLKKVGRKHFSKARIGNTWRSLCQTCDDTIQHATITSVVRIKPSAFKGMELATQLKFSE</sequence>
<protein>
    <submittedName>
        <fullName evidence="1">Uncharacterized protein</fullName>
    </submittedName>
</protein>
<reference evidence="1 2" key="1">
    <citation type="submission" date="2020-09" db="EMBL/GenBank/DDBJ databases">
        <title>De no assembly of potato wild relative species, Solanum commersonii.</title>
        <authorList>
            <person name="Cho K."/>
        </authorList>
    </citation>
    <scope>NUCLEOTIDE SEQUENCE [LARGE SCALE GENOMIC DNA]</scope>
    <source>
        <strain evidence="1">LZ3.2</strain>
        <tissue evidence="1">Leaf</tissue>
    </source>
</reference>
<organism evidence="1 2">
    <name type="scientific">Solanum commersonii</name>
    <name type="common">Commerson's wild potato</name>
    <name type="synonym">Commerson's nightshade</name>
    <dbReference type="NCBI Taxonomy" id="4109"/>
    <lineage>
        <taxon>Eukaryota</taxon>
        <taxon>Viridiplantae</taxon>
        <taxon>Streptophyta</taxon>
        <taxon>Embryophyta</taxon>
        <taxon>Tracheophyta</taxon>
        <taxon>Spermatophyta</taxon>
        <taxon>Magnoliopsida</taxon>
        <taxon>eudicotyledons</taxon>
        <taxon>Gunneridae</taxon>
        <taxon>Pentapetalae</taxon>
        <taxon>asterids</taxon>
        <taxon>lamiids</taxon>
        <taxon>Solanales</taxon>
        <taxon>Solanaceae</taxon>
        <taxon>Solanoideae</taxon>
        <taxon>Solaneae</taxon>
        <taxon>Solanum</taxon>
    </lineage>
</organism>
<evidence type="ECO:0000313" key="1">
    <source>
        <dbReference type="EMBL" id="KAG5606729.1"/>
    </source>
</evidence>
<evidence type="ECO:0000313" key="2">
    <source>
        <dbReference type="Proteomes" id="UP000824120"/>
    </source>
</evidence>
<dbReference type="EMBL" id="JACXVP010000005">
    <property type="protein sequence ID" value="KAG5606729.1"/>
    <property type="molecule type" value="Genomic_DNA"/>
</dbReference>
<gene>
    <name evidence="1" type="ORF">H5410_028221</name>
</gene>
<dbReference type="AlphaFoldDB" id="A0A9J5Z1G0"/>